<comment type="caution">
    <text evidence="4">The sequence shown here is derived from an EMBL/GenBank/DDBJ whole genome shotgun (WGS) entry which is preliminary data.</text>
</comment>
<gene>
    <name evidence="4" type="ORF">PGLA1383_LOCUS49153</name>
</gene>
<feature type="non-terminal residue" evidence="4">
    <location>
        <position position="1"/>
    </location>
</feature>
<evidence type="ECO:0000313" key="4">
    <source>
        <dbReference type="EMBL" id="CAE8633242.1"/>
    </source>
</evidence>
<keyword evidence="1" id="KW-0677">Repeat</keyword>
<evidence type="ECO:0000256" key="3">
    <source>
        <dbReference type="SAM" id="MobiDB-lite"/>
    </source>
</evidence>
<accession>A0A813H653</accession>
<reference evidence="4" key="1">
    <citation type="submission" date="2021-02" db="EMBL/GenBank/DDBJ databases">
        <authorList>
            <person name="Dougan E. K."/>
            <person name="Rhodes N."/>
            <person name="Thang M."/>
            <person name="Chan C."/>
        </authorList>
    </citation>
    <scope>NUCLEOTIDE SEQUENCE</scope>
</reference>
<dbReference type="EMBL" id="CAJNNV010030685">
    <property type="protein sequence ID" value="CAE8633242.1"/>
    <property type="molecule type" value="Genomic_DNA"/>
</dbReference>
<dbReference type="PANTHER" id="PTHR47936:SF1">
    <property type="entry name" value="PENTATRICOPEPTIDE REPEAT-CONTAINING PROTEIN GUN1, CHLOROPLASTIC"/>
    <property type="match status" value="1"/>
</dbReference>
<evidence type="ECO:0000256" key="2">
    <source>
        <dbReference type="PROSITE-ProRule" id="PRU00708"/>
    </source>
</evidence>
<keyword evidence="5" id="KW-1185">Reference proteome</keyword>
<dbReference type="Pfam" id="PF13812">
    <property type="entry name" value="PPR_3"/>
    <property type="match status" value="1"/>
</dbReference>
<organism evidence="4 5">
    <name type="scientific">Polarella glacialis</name>
    <name type="common">Dinoflagellate</name>
    <dbReference type="NCBI Taxonomy" id="89957"/>
    <lineage>
        <taxon>Eukaryota</taxon>
        <taxon>Sar</taxon>
        <taxon>Alveolata</taxon>
        <taxon>Dinophyceae</taxon>
        <taxon>Suessiales</taxon>
        <taxon>Suessiaceae</taxon>
        <taxon>Polarella</taxon>
    </lineage>
</organism>
<dbReference type="Pfam" id="PF13041">
    <property type="entry name" value="PPR_2"/>
    <property type="match status" value="1"/>
</dbReference>
<feature type="region of interest" description="Disordered" evidence="3">
    <location>
        <begin position="1"/>
        <end position="20"/>
    </location>
</feature>
<dbReference type="InterPro" id="IPR011990">
    <property type="entry name" value="TPR-like_helical_dom_sf"/>
</dbReference>
<dbReference type="PANTHER" id="PTHR47936">
    <property type="entry name" value="PPR_LONG DOMAIN-CONTAINING PROTEIN"/>
    <property type="match status" value="1"/>
</dbReference>
<protein>
    <recommendedName>
        <fullName evidence="6">Pentatricopeptide repeat-containing protein, chloroplastic</fullName>
    </recommendedName>
</protein>
<feature type="non-terminal residue" evidence="4">
    <location>
        <position position="255"/>
    </location>
</feature>
<dbReference type="NCBIfam" id="TIGR00756">
    <property type="entry name" value="PPR"/>
    <property type="match status" value="1"/>
</dbReference>
<dbReference type="Proteomes" id="UP000654075">
    <property type="component" value="Unassembled WGS sequence"/>
</dbReference>
<evidence type="ECO:0000256" key="1">
    <source>
        <dbReference type="ARBA" id="ARBA00022737"/>
    </source>
</evidence>
<proteinExistence type="predicted"/>
<evidence type="ECO:0008006" key="6">
    <source>
        <dbReference type="Google" id="ProtNLM"/>
    </source>
</evidence>
<feature type="repeat" description="PPR" evidence="2">
    <location>
        <begin position="189"/>
        <end position="223"/>
    </location>
</feature>
<evidence type="ECO:0000313" key="5">
    <source>
        <dbReference type="Proteomes" id="UP000654075"/>
    </source>
</evidence>
<feature type="repeat" description="PPR" evidence="2">
    <location>
        <begin position="107"/>
        <end position="141"/>
    </location>
</feature>
<dbReference type="InterPro" id="IPR002885">
    <property type="entry name" value="PPR_rpt"/>
</dbReference>
<dbReference type="PROSITE" id="PS51375">
    <property type="entry name" value="PPR"/>
    <property type="match status" value="2"/>
</dbReference>
<dbReference type="Gene3D" id="1.25.40.10">
    <property type="entry name" value="Tetratricopeptide repeat domain"/>
    <property type="match status" value="2"/>
</dbReference>
<dbReference type="OrthoDB" id="1890277at2759"/>
<name>A0A813H653_POLGL</name>
<dbReference type="AlphaFoldDB" id="A0A813H653"/>
<sequence length="255" mass="27544">GLAGSDGYSGYSDHVSPQSCPRCSCRSSSDGSRFAHAPQTLADAALLALGPQPRAEEVHKALEPMAELWRGSPRLVTKLLSNLAKERLPAVAIHVLGFMQARRVEANAFHYGAAMSACDKGKQWQLALSLLLSMTGSGLAPDLVTYNSAISALSLIKHNSDNNTVRKGGQWCTALALLADMTEARLYLDQVSYNTAITACSKQGEWQLALDLFRKMSEMGVEPDHISYNAAITACSNGDQWHLSMQLFGSMAEVR</sequence>